<dbReference type="Proteomes" id="UP001054837">
    <property type="component" value="Unassembled WGS sequence"/>
</dbReference>
<gene>
    <name evidence="2" type="primary">AVEN_162839_1</name>
    <name evidence="2" type="ORF">CDAR_17151</name>
</gene>
<dbReference type="EMBL" id="BPLQ01001095">
    <property type="protein sequence ID" value="GIX78489.1"/>
    <property type="molecule type" value="Genomic_DNA"/>
</dbReference>
<keyword evidence="1" id="KW-0812">Transmembrane</keyword>
<protein>
    <recommendedName>
        <fullName evidence="4">Gustatory receptor</fullName>
    </recommendedName>
</protein>
<feature type="transmembrane region" description="Helical" evidence="1">
    <location>
        <begin position="20"/>
        <end position="42"/>
    </location>
</feature>
<feature type="transmembrane region" description="Helical" evidence="1">
    <location>
        <begin position="276"/>
        <end position="303"/>
    </location>
</feature>
<reference evidence="2 3" key="1">
    <citation type="submission" date="2021-06" db="EMBL/GenBank/DDBJ databases">
        <title>Caerostris darwini draft genome.</title>
        <authorList>
            <person name="Kono N."/>
            <person name="Arakawa K."/>
        </authorList>
    </citation>
    <scope>NUCLEOTIDE SEQUENCE [LARGE SCALE GENOMIC DNA]</scope>
</reference>
<evidence type="ECO:0008006" key="4">
    <source>
        <dbReference type="Google" id="ProtNLM"/>
    </source>
</evidence>
<accession>A0AAV4N188</accession>
<proteinExistence type="predicted"/>
<evidence type="ECO:0000313" key="2">
    <source>
        <dbReference type="EMBL" id="GIX78489.1"/>
    </source>
</evidence>
<dbReference type="AlphaFoldDB" id="A0AAV4N188"/>
<feature type="transmembrane region" description="Helical" evidence="1">
    <location>
        <begin position="250"/>
        <end position="270"/>
    </location>
</feature>
<evidence type="ECO:0000256" key="1">
    <source>
        <dbReference type="SAM" id="Phobius"/>
    </source>
</evidence>
<keyword evidence="1" id="KW-1133">Transmembrane helix</keyword>
<feature type="transmembrane region" description="Helical" evidence="1">
    <location>
        <begin position="129"/>
        <end position="151"/>
    </location>
</feature>
<organism evidence="2 3">
    <name type="scientific">Caerostris darwini</name>
    <dbReference type="NCBI Taxonomy" id="1538125"/>
    <lineage>
        <taxon>Eukaryota</taxon>
        <taxon>Metazoa</taxon>
        <taxon>Ecdysozoa</taxon>
        <taxon>Arthropoda</taxon>
        <taxon>Chelicerata</taxon>
        <taxon>Arachnida</taxon>
        <taxon>Araneae</taxon>
        <taxon>Araneomorphae</taxon>
        <taxon>Entelegynae</taxon>
        <taxon>Araneoidea</taxon>
        <taxon>Araneidae</taxon>
        <taxon>Caerostris</taxon>
    </lineage>
</organism>
<feature type="transmembrane region" description="Helical" evidence="1">
    <location>
        <begin position="370"/>
        <end position="388"/>
    </location>
</feature>
<feature type="transmembrane region" description="Helical" evidence="1">
    <location>
        <begin position="179"/>
        <end position="206"/>
    </location>
</feature>
<name>A0AAV4N188_9ARAC</name>
<comment type="caution">
    <text evidence="2">The sequence shown here is derived from an EMBL/GenBank/DDBJ whole genome shotgun (WGS) entry which is preliminary data.</text>
</comment>
<keyword evidence="3" id="KW-1185">Reference proteome</keyword>
<sequence>MKMKSNAFLGEVANLKENKFFRDIWLVCILKIFGITCRNGILESKDSWRNFFKTPIIFLYLSFVYSLLCLLRDFSKLSKQIVSEVASQSLSILLWHQFRMNSWHLWNFLVHLEKITRVVKSYTYQEKRFLNAMIAIVAVSPMMLSIILLAFNGFEHSKSFIKFWLLGHTFDEHPVLESVLIFFGIMVYYSLKFMIMSLLSVVYIAFSSKLSRAIKIQSENLETSFHSQSFHDQVNVYHQIIQCCILFSNAIKVSIFLILCLVFSAIYNALELSLRYTGFAVLPTLGESVILFIYCGTVFTYLISSVSKLPTSMEKAAVLFQNMYSKEILRNEFLNFNPLFIQRLMTVKALSEVKPVYITAWNIIKVDKSLLLNSFGCMLTFGILIMQLRKDDNKV</sequence>
<evidence type="ECO:0000313" key="3">
    <source>
        <dbReference type="Proteomes" id="UP001054837"/>
    </source>
</evidence>
<feature type="transmembrane region" description="Helical" evidence="1">
    <location>
        <begin position="54"/>
        <end position="71"/>
    </location>
</feature>
<keyword evidence="1" id="KW-0472">Membrane</keyword>